<reference evidence="8 9" key="1">
    <citation type="submission" date="2021-03" db="EMBL/GenBank/DDBJ databases">
        <authorList>
            <person name="Grouzdev D.S."/>
        </authorList>
    </citation>
    <scope>NUCLEOTIDE SEQUENCE [LARGE SCALE GENOMIC DNA]</scope>
    <source>
        <strain evidence="8 9">M50-1</strain>
    </source>
</reference>
<comment type="caution">
    <text evidence="8">The sequence shown here is derived from an EMBL/GenBank/DDBJ whole genome shotgun (WGS) entry which is preliminary data.</text>
</comment>
<feature type="domain" description="YknX-like beta-barrel" evidence="7">
    <location>
        <begin position="442"/>
        <end position="512"/>
    </location>
</feature>
<keyword evidence="9" id="KW-1185">Reference proteome</keyword>
<evidence type="ECO:0000256" key="1">
    <source>
        <dbReference type="ARBA" id="ARBA00004196"/>
    </source>
</evidence>
<dbReference type="InterPro" id="IPR058625">
    <property type="entry name" value="MdtA-like_BSH"/>
</dbReference>
<proteinExistence type="predicted"/>
<dbReference type="Gene3D" id="2.40.50.100">
    <property type="match status" value="2"/>
</dbReference>
<protein>
    <submittedName>
        <fullName evidence="8">HlyD family efflux transporter periplasmic adaptor subunit</fullName>
    </submittedName>
</protein>
<dbReference type="Pfam" id="PF25917">
    <property type="entry name" value="BSH_RND"/>
    <property type="match status" value="1"/>
</dbReference>
<evidence type="ECO:0000259" key="7">
    <source>
        <dbReference type="Pfam" id="PF25990"/>
    </source>
</evidence>
<dbReference type="InterPro" id="IPR050465">
    <property type="entry name" value="UPF0194_transport"/>
</dbReference>
<evidence type="ECO:0000313" key="9">
    <source>
        <dbReference type="Proteomes" id="UP001193081"/>
    </source>
</evidence>
<gene>
    <name evidence="8" type="ORF">EYB53_005805</name>
</gene>
<dbReference type="Gene3D" id="2.40.420.20">
    <property type="match status" value="1"/>
</dbReference>
<comment type="subcellular location">
    <subcellularLocation>
        <location evidence="1">Cell envelope</location>
    </subcellularLocation>
</comment>
<evidence type="ECO:0000256" key="2">
    <source>
        <dbReference type="ARBA" id="ARBA00023054"/>
    </source>
</evidence>
<name>A0ABS4D703_9CHLR</name>
<feature type="coiled-coil region" evidence="3">
    <location>
        <begin position="381"/>
        <end position="408"/>
    </location>
</feature>
<feature type="region of interest" description="Disordered" evidence="4">
    <location>
        <begin position="590"/>
        <end position="620"/>
    </location>
</feature>
<dbReference type="EMBL" id="SIJK02000007">
    <property type="protein sequence ID" value="MBP1465216.1"/>
    <property type="molecule type" value="Genomic_DNA"/>
</dbReference>
<feature type="coiled-coil region" evidence="3">
    <location>
        <begin position="278"/>
        <end position="323"/>
    </location>
</feature>
<evidence type="ECO:0000256" key="5">
    <source>
        <dbReference type="SAM" id="Phobius"/>
    </source>
</evidence>
<dbReference type="InterPro" id="IPR011053">
    <property type="entry name" value="Single_hybrid_motif"/>
</dbReference>
<organism evidence="8 9">
    <name type="scientific">Candidatus Chloroploca mongolica</name>
    <dbReference type="NCBI Taxonomy" id="2528176"/>
    <lineage>
        <taxon>Bacteria</taxon>
        <taxon>Bacillati</taxon>
        <taxon>Chloroflexota</taxon>
        <taxon>Chloroflexia</taxon>
        <taxon>Chloroflexales</taxon>
        <taxon>Chloroflexineae</taxon>
        <taxon>Oscillochloridaceae</taxon>
        <taxon>Candidatus Chloroploca</taxon>
    </lineage>
</organism>
<dbReference type="RefSeq" id="WP_135477266.1">
    <property type="nucleotide sequence ID" value="NZ_SIJK02000007.1"/>
</dbReference>
<dbReference type="PANTHER" id="PTHR32347:SF23">
    <property type="entry name" value="BLL5650 PROTEIN"/>
    <property type="match status" value="1"/>
</dbReference>
<dbReference type="Proteomes" id="UP001193081">
    <property type="component" value="Unassembled WGS sequence"/>
</dbReference>
<dbReference type="SUPFAM" id="SSF51230">
    <property type="entry name" value="Single hybrid motif"/>
    <property type="match status" value="1"/>
</dbReference>
<dbReference type="Gene3D" id="2.40.30.170">
    <property type="match status" value="1"/>
</dbReference>
<keyword evidence="2 3" id="KW-0175">Coiled coil</keyword>
<dbReference type="Gene3D" id="1.10.287.470">
    <property type="entry name" value="Helix hairpin bin"/>
    <property type="match status" value="2"/>
</dbReference>
<keyword evidence="5" id="KW-0472">Membrane</keyword>
<dbReference type="SUPFAM" id="SSF111369">
    <property type="entry name" value="HlyD-like secretion proteins"/>
    <property type="match status" value="1"/>
</dbReference>
<keyword evidence="5" id="KW-1133">Transmembrane helix</keyword>
<keyword evidence="5" id="KW-0812">Transmembrane</keyword>
<dbReference type="PANTHER" id="PTHR32347">
    <property type="entry name" value="EFFLUX SYSTEM COMPONENT YKNX-RELATED"/>
    <property type="match status" value="1"/>
</dbReference>
<accession>A0ABS4D703</accession>
<evidence type="ECO:0000256" key="4">
    <source>
        <dbReference type="SAM" id="MobiDB-lite"/>
    </source>
</evidence>
<sequence>MSTISPTQRLAGQKLGRKARQRKRIWWIGALIVVVAAGSFGLWRLSGRAATSTVMSTGTVQQGTLRITVAGSGTVEPAESRAVAFAVSGTIAEVLVDSGDAVSAGQTLAHLDTTELELAVRQAEANLASARAGFAAANGEGATPEELAAAATQLRSAQAQYAQTSNGGVTAAQLASAEAQLTSAQANLATLLAGPTTENRAAAQASVDQARLSLAAQQASLATAKTRAESNVTTAANSLRDTQEAYSTIYWQNRELEQRPSGLSQANIDNEAAALRAVSNAEESLHQAQIAFEQAKQDEVIGLQQAEATLRNAEIQLAAVEDGATTAEIASARASVASAQANLASLRQPATAEQLTIAQASVEQAQLSLEQLSSPGSASSVANAAASLAQAEVALETAQLNRERATLTAPFAGVIADVTMNAGDSVSANATVTIINQSTLYVDLSLSESDIADVTVGQTVELTFDALSEIAIEGTVERIAPVATVTSNVATYPVRVAFAAGEAPVKIGMSASGTIIIEARDDVILVPSRAVQTGGRASFVQVQQAEGQEPVVVRVETGATSGGQTEIVRCLETGEMCLQEGDTLLMTTATSSSTTTNADTLRPGMLDGGGMGGPPPGMGR</sequence>
<feature type="transmembrane region" description="Helical" evidence="5">
    <location>
        <begin position="25"/>
        <end position="45"/>
    </location>
</feature>
<evidence type="ECO:0000313" key="8">
    <source>
        <dbReference type="EMBL" id="MBP1465216.1"/>
    </source>
</evidence>
<dbReference type="Pfam" id="PF25990">
    <property type="entry name" value="Beta-barrel_YknX"/>
    <property type="match status" value="1"/>
</dbReference>
<evidence type="ECO:0000259" key="6">
    <source>
        <dbReference type="Pfam" id="PF25917"/>
    </source>
</evidence>
<evidence type="ECO:0000256" key="3">
    <source>
        <dbReference type="SAM" id="Coils"/>
    </source>
</evidence>
<feature type="compositionally biased region" description="Low complexity" evidence="4">
    <location>
        <begin position="590"/>
        <end position="605"/>
    </location>
</feature>
<feature type="domain" description="Multidrug resistance protein MdtA-like barrel-sandwich hybrid" evidence="6">
    <location>
        <begin position="86"/>
        <end position="435"/>
    </location>
</feature>
<dbReference type="InterPro" id="IPR058636">
    <property type="entry name" value="Beta-barrel_YknX"/>
</dbReference>